<evidence type="ECO:0000256" key="5">
    <source>
        <dbReference type="ARBA" id="ARBA00022729"/>
    </source>
</evidence>
<keyword evidence="6" id="KW-0106">Calcium</keyword>
<dbReference type="EMBL" id="JAXAVW010000037">
    <property type="protein sequence ID" value="MDX8035662.1"/>
    <property type="molecule type" value="Genomic_DNA"/>
</dbReference>
<reference evidence="13 14" key="1">
    <citation type="submission" date="2023-11" db="EMBL/GenBank/DDBJ databases">
        <title>Lentzea sokolovensis, sp. nov., Lentzea kristufkii, sp. nov., and Lentzea miocenensis, sp. nov., rare actinobacteria from Sokolov Coal Basin, Miocene lacustrine sediment, Czech Republic.</title>
        <authorList>
            <person name="Lara A."/>
            <person name="Kotroba L."/>
            <person name="Nouioui I."/>
            <person name="Neumann-Schaal M."/>
            <person name="Mast Y."/>
            <person name="Chronakova A."/>
        </authorList>
    </citation>
    <scope>NUCLEOTIDE SEQUENCE [LARGE SCALE GENOMIC DNA]</scope>
    <source>
        <strain evidence="13 14">BCCO 10_0856</strain>
    </source>
</reference>
<dbReference type="PANTHER" id="PTHR40088:SF1">
    <property type="entry name" value="PECTATE LYASE PEL9"/>
    <property type="match status" value="1"/>
</dbReference>
<feature type="region of interest" description="Disordered" evidence="9">
    <location>
        <begin position="369"/>
        <end position="390"/>
    </location>
</feature>
<dbReference type="InterPro" id="IPR011050">
    <property type="entry name" value="Pectin_lyase_fold/virulence"/>
</dbReference>
<sequence length="390" mass="40894">MRVKLLVALSAAALLTTPTLPAAGEDFRVLYVATNGDDNNGGTSAAPLKTIQKAVDLAQAGDTVSIRGGTYAPSTTIKLLKDGTSARPITIRNHDGERVVVDGENMPYTPGAVGSSIPRADRGAIHIEGDHWRLIGLEIVHGPYGVFGVDTNNNIFELLVTRDNYESGLHIQGSSSNNLIVNLDAYGNRDPRKNGESADGLAIKEGSGTGNVVRGARLWNNSDDGLDYWMFSSSILTENTLAWGNGFNRWNLPGFTGDGNGLKLGGNGVAAGHTVRNSMTWDNAAGGFVDNNNPGQHRIERSTAWDNPKTGFAFNRSAGTLNGNLSVANGTDVSLGSNSTGTGNSWNIGGSWPLASTDAGTITGQRNADGAIPSSTFLRPKNGANVGARF</sequence>
<feature type="domain" description="DUF1565" evidence="11">
    <location>
        <begin position="35"/>
        <end position="75"/>
    </location>
</feature>
<dbReference type="Pfam" id="PF22842">
    <property type="entry name" value="Pel9A-like_beta_helix"/>
    <property type="match status" value="1"/>
</dbReference>
<feature type="domain" description="Pel9A-like right handed beta-helix region" evidence="12">
    <location>
        <begin position="151"/>
        <end position="311"/>
    </location>
</feature>
<evidence type="ECO:0000256" key="6">
    <source>
        <dbReference type="ARBA" id="ARBA00022837"/>
    </source>
</evidence>
<comment type="cofactor">
    <cofactor evidence="1">
        <name>Ca(2+)</name>
        <dbReference type="ChEBI" id="CHEBI:29108"/>
    </cofactor>
</comment>
<dbReference type="SUPFAM" id="SSF51126">
    <property type="entry name" value="Pectin lyase-like"/>
    <property type="match status" value="1"/>
</dbReference>
<keyword evidence="7" id="KW-0456">Lyase</keyword>
<dbReference type="PANTHER" id="PTHR40088">
    <property type="entry name" value="PECTATE LYASE (EUROFUNG)"/>
    <property type="match status" value="1"/>
</dbReference>
<evidence type="ECO:0000256" key="7">
    <source>
        <dbReference type="ARBA" id="ARBA00023239"/>
    </source>
</evidence>
<dbReference type="InterPro" id="IPR012334">
    <property type="entry name" value="Pectin_lyas_fold"/>
</dbReference>
<name>A0ABU4TBV5_9PSEU</name>
<evidence type="ECO:0000256" key="4">
    <source>
        <dbReference type="ARBA" id="ARBA00022723"/>
    </source>
</evidence>
<evidence type="ECO:0000259" key="11">
    <source>
        <dbReference type="Pfam" id="PF07602"/>
    </source>
</evidence>
<dbReference type="Pfam" id="PF07602">
    <property type="entry name" value="DUF1565"/>
    <property type="match status" value="1"/>
</dbReference>
<dbReference type="Gene3D" id="2.160.20.10">
    <property type="entry name" value="Single-stranded right-handed beta-helix, Pectin lyase-like"/>
    <property type="match status" value="1"/>
</dbReference>
<dbReference type="InterPro" id="IPR052052">
    <property type="entry name" value="Polysaccharide_Lyase_9"/>
</dbReference>
<keyword evidence="3" id="KW-0964">Secreted</keyword>
<evidence type="ECO:0000256" key="2">
    <source>
        <dbReference type="ARBA" id="ARBA00004613"/>
    </source>
</evidence>
<evidence type="ECO:0000256" key="10">
    <source>
        <dbReference type="SAM" id="SignalP"/>
    </source>
</evidence>
<feature type="chain" id="PRO_5046786478" evidence="10">
    <location>
        <begin position="23"/>
        <end position="390"/>
    </location>
</feature>
<evidence type="ECO:0000313" key="13">
    <source>
        <dbReference type="EMBL" id="MDX8035662.1"/>
    </source>
</evidence>
<comment type="similarity">
    <text evidence="8">Belongs to the polysaccharide lyase 9 family.</text>
</comment>
<keyword evidence="5 10" id="KW-0732">Signal</keyword>
<protein>
    <submittedName>
        <fullName evidence="13">Right-handed parallel beta-helix repeat-containing protein</fullName>
    </submittedName>
</protein>
<keyword evidence="14" id="KW-1185">Reference proteome</keyword>
<gene>
    <name evidence="13" type="ORF">SK803_36130</name>
</gene>
<evidence type="ECO:0000259" key="12">
    <source>
        <dbReference type="Pfam" id="PF22842"/>
    </source>
</evidence>
<dbReference type="RefSeq" id="WP_319970683.1">
    <property type="nucleotide sequence ID" value="NZ_JAXAVW010000037.1"/>
</dbReference>
<evidence type="ECO:0000256" key="8">
    <source>
        <dbReference type="ARBA" id="ARBA00038263"/>
    </source>
</evidence>
<dbReference type="Proteomes" id="UP001285521">
    <property type="component" value="Unassembled WGS sequence"/>
</dbReference>
<evidence type="ECO:0000256" key="3">
    <source>
        <dbReference type="ARBA" id="ARBA00022525"/>
    </source>
</evidence>
<evidence type="ECO:0000313" key="14">
    <source>
        <dbReference type="Proteomes" id="UP001285521"/>
    </source>
</evidence>
<dbReference type="InterPro" id="IPR011459">
    <property type="entry name" value="DUF1565"/>
</dbReference>
<proteinExistence type="inferred from homology"/>
<dbReference type="InterPro" id="IPR053868">
    <property type="entry name" value="Pel9A-like_beta_helix"/>
</dbReference>
<organism evidence="13 14">
    <name type="scientific">Lentzea miocenica</name>
    <dbReference type="NCBI Taxonomy" id="3095431"/>
    <lineage>
        <taxon>Bacteria</taxon>
        <taxon>Bacillati</taxon>
        <taxon>Actinomycetota</taxon>
        <taxon>Actinomycetes</taxon>
        <taxon>Pseudonocardiales</taxon>
        <taxon>Pseudonocardiaceae</taxon>
        <taxon>Lentzea</taxon>
    </lineage>
</organism>
<comment type="subcellular location">
    <subcellularLocation>
        <location evidence="2">Secreted</location>
    </subcellularLocation>
</comment>
<feature type="signal peptide" evidence="10">
    <location>
        <begin position="1"/>
        <end position="22"/>
    </location>
</feature>
<evidence type="ECO:0000256" key="9">
    <source>
        <dbReference type="SAM" id="MobiDB-lite"/>
    </source>
</evidence>
<accession>A0ABU4TBV5</accession>
<comment type="caution">
    <text evidence="13">The sequence shown here is derived from an EMBL/GenBank/DDBJ whole genome shotgun (WGS) entry which is preliminary data.</text>
</comment>
<evidence type="ECO:0000256" key="1">
    <source>
        <dbReference type="ARBA" id="ARBA00001913"/>
    </source>
</evidence>
<keyword evidence="4" id="KW-0479">Metal-binding</keyword>